<evidence type="ECO:0000256" key="2">
    <source>
        <dbReference type="ARBA" id="ARBA00022527"/>
    </source>
</evidence>
<name>A0A401GCQ8_9APHY</name>
<keyword evidence="4" id="KW-0547">Nucleotide-binding</keyword>
<dbReference type="EMBL" id="BFAD01000002">
    <property type="protein sequence ID" value="GBE79921.1"/>
    <property type="molecule type" value="Genomic_DNA"/>
</dbReference>
<dbReference type="EC" id="2.7.11.1" evidence="1"/>
<sequence length="817" mass="89583">MLGARTKQVYAYGRRGHRIVNVTEDRGDIKTTITSHRASENETISSSSPSPQPIPRHRKKPIISSPIPSPQFKRKNAPTPAAKKKKKASPKAANIRAAKISKSVRHPLGLFPANVPGSPAIAPNLRKKRKALISRGTPFMPNSPFIDVDIVVLDAQGRRLSQERRVSRSDVQINKLPALPLKAVKIKGTALPNVDIHDISNAEEIVSIPKPPKRARAIMISSDESGSDDDEVTVAKLHSFATAQRIQERAIRHTAPTAAGRARAKVISSPSSSSSPPETLMRIPERRPLNRTVFAVAPKVTAAALPAPAPDFIHWTPSQGQPVFSIPVLPSPHAKLRQLTPIRYRPGRANIFPAPPSPPSPTTPTDFDLSLDFSELDLSPAALSAGVGSDVHTSAPPEYLQPLLAECSQTMPHEFSAFIEMFPFDPIVQTPLAAKAHFQKIGEASYSEVFGIGDVVLKVIPLRDEVGHATKATMDDDVESPAPSDSKDVLKEVIVTRAMGEICTGFVKLLRTYVVRGKYPSLLLSLWDQYHEKKGSESVRPGGFSFLEVIPSLAECFQDSFTVSQVYAIIVLPNGGPDLEAFSFETASKTGWRQACSLFWQVARALAEAEDLVHFEHRDLHWGQILVKTLPAAIRPARRAASKKLSMDHEGHGIQATVIDLGLARMNSSGDASDVQWTPFDEEIFEGEGDYQFDVYRMMRAHNGNSWEDYRPLTNVMWLHYLAGKLLRSKKLRAPTVSRKSTLAPASAMFTEQECYECLVDVEEMLGRCFASSKPPPAGRKGRRKTPAPVKVAMSDTAGPRSAAEVVQFGRGRGWVR</sequence>
<organism evidence="11 12">
    <name type="scientific">Sparassis crispa</name>
    <dbReference type="NCBI Taxonomy" id="139825"/>
    <lineage>
        <taxon>Eukaryota</taxon>
        <taxon>Fungi</taxon>
        <taxon>Dikarya</taxon>
        <taxon>Basidiomycota</taxon>
        <taxon>Agaricomycotina</taxon>
        <taxon>Agaricomycetes</taxon>
        <taxon>Polyporales</taxon>
        <taxon>Sparassidaceae</taxon>
        <taxon>Sparassis</taxon>
    </lineage>
</organism>
<dbReference type="Gene3D" id="1.10.510.10">
    <property type="entry name" value="Transferase(Phosphotransferase) domain 1"/>
    <property type="match status" value="1"/>
</dbReference>
<dbReference type="InterPro" id="IPR011009">
    <property type="entry name" value="Kinase-like_dom_sf"/>
</dbReference>
<evidence type="ECO:0000256" key="5">
    <source>
        <dbReference type="ARBA" id="ARBA00022777"/>
    </source>
</evidence>
<comment type="catalytic activity">
    <reaction evidence="8">
        <text>L-seryl-[protein] + ATP = O-phospho-L-seryl-[protein] + ADP + H(+)</text>
        <dbReference type="Rhea" id="RHEA:17989"/>
        <dbReference type="Rhea" id="RHEA-COMP:9863"/>
        <dbReference type="Rhea" id="RHEA-COMP:11604"/>
        <dbReference type="ChEBI" id="CHEBI:15378"/>
        <dbReference type="ChEBI" id="CHEBI:29999"/>
        <dbReference type="ChEBI" id="CHEBI:30616"/>
        <dbReference type="ChEBI" id="CHEBI:83421"/>
        <dbReference type="ChEBI" id="CHEBI:456216"/>
        <dbReference type="EC" id="2.7.11.1"/>
    </reaction>
</comment>
<feature type="region of interest" description="Disordered" evidence="9">
    <location>
        <begin position="27"/>
        <end position="94"/>
    </location>
</feature>
<dbReference type="GO" id="GO:0035556">
    <property type="term" value="P:intracellular signal transduction"/>
    <property type="evidence" value="ECO:0007669"/>
    <property type="project" value="TreeGrafter"/>
</dbReference>
<dbReference type="GO" id="GO:0005634">
    <property type="term" value="C:nucleus"/>
    <property type="evidence" value="ECO:0007669"/>
    <property type="project" value="TreeGrafter"/>
</dbReference>
<evidence type="ECO:0000256" key="8">
    <source>
        <dbReference type="ARBA" id="ARBA00048679"/>
    </source>
</evidence>
<dbReference type="GeneID" id="38776838"/>
<dbReference type="Pfam" id="PF12330">
    <property type="entry name" value="Haspin_kinase"/>
    <property type="match status" value="1"/>
</dbReference>
<dbReference type="SUPFAM" id="SSF56112">
    <property type="entry name" value="Protein kinase-like (PK-like)"/>
    <property type="match status" value="1"/>
</dbReference>
<keyword evidence="2" id="KW-0723">Serine/threonine-protein kinase</keyword>
<dbReference type="AlphaFoldDB" id="A0A401GCQ8"/>
<comment type="caution">
    <text evidence="11">The sequence shown here is derived from an EMBL/GenBank/DDBJ whole genome shotgun (WGS) entry which is preliminary data.</text>
</comment>
<feature type="region of interest" description="Disordered" evidence="9">
    <location>
        <begin position="771"/>
        <end position="799"/>
    </location>
</feature>
<evidence type="ECO:0000256" key="7">
    <source>
        <dbReference type="ARBA" id="ARBA00047899"/>
    </source>
</evidence>
<keyword evidence="12" id="KW-1185">Reference proteome</keyword>
<dbReference type="RefSeq" id="XP_027610834.1">
    <property type="nucleotide sequence ID" value="XM_027755033.1"/>
</dbReference>
<dbReference type="PANTHER" id="PTHR24419">
    <property type="entry name" value="INTERLEUKIN-1 RECEPTOR-ASSOCIATED KINASE"/>
    <property type="match status" value="1"/>
</dbReference>
<dbReference type="PANTHER" id="PTHR24419:SF18">
    <property type="entry name" value="SERINE_THREONINE-PROTEIN KINASE HASPIN"/>
    <property type="match status" value="1"/>
</dbReference>
<dbReference type="GO" id="GO:0005737">
    <property type="term" value="C:cytoplasm"/>
    <property type="evidence" value="ECO:0007669"/>
    <property type="project" value="TreeGrafter"/>
</dbReference>
<evidence type="ECO:0000256" key="1">
    <source>
        <dbReference type="ARBA" id="ARBA00012513"/>
    </source>
</evidence>
<feature type="domain" description="Serine/threonine-protein kinase haspin C-terminal" evidence="10">
    <location>
        <begin position="682"/>
        <end position="760"/>
    </location>
</feature>
<dbReference type="Gene3D" id="3.30.200.20">
    <property type="entry name" value="Phosphorylase Kinase, domain 1"/>
    <property type="match status" value="1"/>
</dbReference>
<gene>
    <name evidence="11" type="ORF">SCP_0211230</name>
</gene>
<dbReference type="InParanoid" id="A0A401GCQ8"/>
<dbReference type="OrthoDB" id="5327538at2759"/>
<keyword evidence="6" id="KW-0067">ATP-binding</keyword>
<dbReference type="InterPro" id="IPR024604">
    <property type="entry name" value="GSG2_C"/>
</dbReference>
<evidence type="ECO:0000256" key="4">
    <source>
        <dbReference type="ARBA" id="ARBA00022741"/>
    </source>
</evidence>
<feature type="region of interest" description="Disordered" evidence="9">
    <location>
        <begin position="256"/>
        <end position="281"/>
    </location>
</feature>
<keyword evidence="5" id="KW-0418">Kinase</keyword>
<dbReference type="Proteomes" id="UP000287166">
    <property type="component" value="Unassembled WGS sequence"/>
</dbReference>
<dbReference type="SMART" id="SM01331">
    <property type="entry name" value="DUF3635"/>
    <property type="match status" value="1"/>
</dbReference>
<evidence type="ECO:0000313" key="12">
    <source>
        <dbReference type="Proteomes" id="UP000287166"/>
    </source>
</evidence>
<dbReference type="STRING" id="139825.A0A401GCQ8"/>
<dbReference type="GO" id="GO:0072354">
    <property type="term" value="F:histone H3T3 kinase activity"/>
    <property type="evidence" value="ECO:0007669"/>
    <property type="project" value="TreeGrafter"/>
</dbReference>
<proteinExistence type="predicted"/>
<evidence type="ECO:0000259" key="10">
    <source>
        <dbReference type="SMART" id="SM01331"/>
    </source>
</evidence>
<evidence type="ECO:0000256" key="9">
    <source>
        <dbReference type="SAM" id="MobiDB-lite"/>
    </source>
</evidence>
<keyword evidence="3" id="KW-0808">Transferase</keyword>
<evidence type="ECO:0000256" key="3">
    <source>
        <dbReference type="ARBA" id="ARBA00022679"/>
    </source>
</evidence>
<feature type="compositionally biased region" description="Basic residues" evidence="9">
    <location>
        <begin position="72"/>
        <end position="89"/>
    </location>
</feature>
<comment type="catalytic activity">
    <reaction evidence="7">
        <text>L-threonyl-[protein] + ATP = O-phospho-L-threonyl-[protein] + ADP + H(+)</text>
        <dbReference type="Rhea" id="RHEA:46608"/>
        <dbReference type="Rhea" id="RHEA-COMP:11060"/>
        <dbReference type="Rhea" id="RHEA-COMP:11605"/>
        <dbReference type="ChEBI" id="CHEBI:15378"/>
        <dbReference type="ChEBI" id="CHEBI:30013"/>
        <dbReference type="ChEBI" id="CHEBI:30616"/>
        <dbReference type="ChEBI" id="CHEBI:61977"/>
        <dbReference type="ChEBI" id="CHEBI:456216"/>
        <dbReference type="EC" id="2.7.11.1"/>
    </reaction>
</comment>
<accession>A0A401GCQ8</accession>
<dbReference type="GO" id="GO:0000278">
    <property type="term" value="P:mitotic cell cycle"/>
    <property type="evidence" value="ECO:0007669"/>
    <property type="project" value="TreeGrafter"/>
</dbReference>
<evidence type="ECO:0000256" key="6">
    <source>
        <dbReference type="ARBA" id="ARBA00022840"/>
    </source>
</evidence>
<evidence type="ECO:0000313" key="11">
    <source>
        <dbReference type="EMBL" id="GBE79921.1"/>
    </source>
</evidence>
<protein>
    <recommendedName>
        <fullName evidence="1">non-specific serine/threonine protein kinase</fullName>
        <ecNumber evidence="1">2.7.11.1</ecNumber>
    </recommendedName>
</protein>
<dbReference type="GO" id="GO:0005524">
    <property type="term" value="F:ATP binding"/>
    <property type="evidence" value="ECO:0007669"/>
    <property type="project" value="UniProtKB-KW"/>
</dbReference>
<reference evidence="11 12" key="1">
    <citation type="journal article" date="2018" name="Sci. Rep.">
        <title>Genome sequence of the cauliflower mushroom Sparassis crispa (Hanabiratake) and its association with beneficial usage.</title>
        <authorList>
            <person name="Kiyama R."/>
            <person name="Furutani Y."/>
            <person name="Kawaguchi K."/>
            <person name="Nakanishi T."/>
        </authorList>
    </citation>
    <scope>NUCLEOTIDE SEQUENCE [LARGE SCALE GENOMIC DNA]</scope>
</reference>
<feature type="compositionally biased region" description="Low complexity" evidence="9">
    <location>
        <begin position="268"/>
        <end position="277"/>
    </location>
</feature>